<keyword evidence="2" id="KW-1185">Reference proteome</keyword>
<evidence type="ECO:0000313" key="2">
    <source>
        <dbReference type="Proteomes" id="UP000012073"/>
    </source>
</evidence>
<dbReference type="KEGG" id="ccp:CHC_T00000414001"/>
<protein>
    <submittedName>
        <fullName evidence="1">Uncharacterized protein</fullName>
    </submittedName>
</protein>
<dbReference type="Gramene" id="CDF39766">
    <property type="protein sequence ID" value="CDF39766"/>
    <property type="gene ID" value="CHC_T00000414001"/>
</dbReference>
<dbReference type="AlphaFoldDB" id="R7QQK0"/>
<reference evidence="2" key="1">
    <citation type="journal article" date="2013" name="Proc. Natl. Acad. Sci. U.S.A.">
        <title>Genome structure and metabolic features in the red seaweed Chondrus crispus shed light on evolution of the Archaeplastida.</title>
        <authorList>
            <person name="Collen J."/>
            <person name="Porcel B."/>
            <person name="Carre W."/>
            <person name="Ball S.G."/>
            <person name="Chaparro C."/>
            <person name="Tonon T."/>
            <person name="Barbeyron T."/>
            <person name="Michel G."/>
            <person name="Noel B."/>
            <person name="Valentin K."/>
            <person name="Elias M."/>
            <person name="Artiguenave F."/>
            <person name="Arun A."/>
            <person name="Aury J.M."/>
            <person name="Barbosa-Neto J.F."/>
            <person name="Bothwell J.H."/>
            <person name="Bouget F.Y."/>
            <person name="Brillet L."/>
            <person name="Cabello-Hurtado F."/>
            <person name="Capella-Gutierrez S."/>
            <person name="Charrier B."/>
            <person name="Cladiere L."/>
            <person name="Cock J.M."/>
            <person name="Coelho S.M."/>
            <person name="Colleoni C."/>
            <person name="Czjzek M."/>
            <person name="Da Silva C."/>
            <person name="Delage L."/>
            <person name="Denoeud F."/>
            <person name="Deschamps P."/>
            <person name="Dittami S.M."/>
            <person name="Gabaldon T."/>
            <person name="Gachon C.M."/>
            <person name="Groisillier A."/>
            <person name="Herve C."/>
            <person name="Jabbari K."/>
            <person name="Katinka M."/>
            <person name="Kloareg B."/>
            <person name="Kowalczyk N."/>
            <person name="Labadie K."/>
            <person name="Leblanc C."/>
            <person name="Lopez P.J."/>
            <person name="McLachlan D.H."/>
            <person name="Meslet-Cladiere L."/>
            <person name="Moustafa A."/>
            <person name="Nehr Z."/>
            <person name="Nyvall Collen P."/>
            <person name="Panaud O."/>
            <person name="Partensky F."/>
            <person name="Poulain J."/>
            <person name="Rensing S.A."/>
            <person name="Rousvoal S."/>
            <person name="Samson G."/>
            <person name="Symeonidi A."/>
            <person name="Weissenbach J."/>
            <person name="Zambounis A."/>
            <person name="Wincker P."/>
            <person name="Boyen C."/>
        </authorList>
    </citation>
    <scope>NUCLEOTIDE SEQUENCE [LARGE SCALE GENOMIC DNA]</scope>
    <source>
        <strain evidence="2">cv. Stackhouse</strain>
    </source>
</reference>
<dbReference type="RefSeq" id="XP_005710060.1">
    <property type="nucleotide sequence ID" value="XM_005710003.1"/>
</dbReference>
<dbReference type="EMBL" id="HG002071">
    <property type="protein sequence ID" value="CDF39766.1"/>
    <property type="molecule type" value="Genomic_DNA"/>
</dbReference>
<proteinExistence type="predicted"/>
<dbReference type="GeneID" id="17317778"/>
<accession>R7QQK0</accession>
<name>R7QQK0_CHOCR</name>
<organism evidence="1 2">
    <name type="scientific">Chondrus crispus</name>
    <name type="common">Carrageen Irish moss</name>
    <name type="synonym">Polymorpha crispa</name>
    <dbReference type="NCBI Taxonomy" id="2769"/>
    <lineage>
        <taxon>Eukaryota</taxon>
        <taxon>Rhodophyta</taxon>
        <taxon>Florideophyceae</taxon>
        <taxon>Rhodymeniophycidae</taxon>
        <taxon>Gigartinales</taxon>
        <taxon>Gigartinaceae</taxon>
        <taxon>Chondrus</taxon>
    </lineage>
</organism>
<sequence>MNKAPNADHSESAVHNFVDLVLLEGSCILSKSERIEAEIAWFVLALDSLLEGVAADALEHSDEEKDLAHAPGGDEVVVSFDGKYVREIGVGKSPEFLNEHAKAGEHTDAAVFDFGGLEEADIDIIRDEKGVKLERSGESFEILRLE</sequence>
<dbReference type="Proteomes" id="UP000012073">
    <property type="component" value="Unassembled WGS sequence"/>
</dbReference>
<evidence type="ECO:0000313" key="1">
    <source>
        <dbReference type="EMBL" id="CDF39766.1"/>
    </source>
</evidence>
<gene>
    <name evidence="1" type="ORF">CHC_T00000414001</name>
</gene>